<dbReference type="OMA" id="DVACCIA"/>
<dbReference type="GO" id="GO:0005576">
    <property type="term" value="C:extracellular region"/>
    <property type="evidence" value="ECO:0007669"/>
    <property type="project" value="UniProtKB-SubCell"/>
</dbReference>
<evidence type="ECO:0000313" key="13">
    <source>
        <dbReference type="EMBL" id="EMC91475.1"/>
    </source>
</evidence>
<keyword evidence="7 9" id="KW-1015">Disulfide bond</keyword>
<feature type="disulfide bond" evidence="9">
    <location>
        <begin position="37"/>
        <end position="44"/>
    </location>
</feature>
<evidence type="ECO:0000256" key="7">
    <source>
        <dbReference type="ARBA" id="ARBA00023157"/>
    </source>
</evidence>
<evidence type="ECO:0000256" key="4">
    <source>
        <dbReference type="ARBA" id="ARBA00022525"/>
    </source>
</evidence>
<dbReference type="OrthoDB" id="3065412at2759"/>
<comment type="similarity">
    <text evidence="3">Belongs to the RBT5 family.</text>
</comment>
<evidence type="ECO:0000256" key="6">
    <source>
        <dbReference type="ARBA" id="ARBA00022729"/>
    </source>
</evidence>
<evidence type="ECO:0000256" key="11">
    <source>
        <dbReference type="SAM" id="SignalP"/>
    </source>
</evidence>
<dbReference type="KEGG" id="bcom:BAUCODRAFT_135071"/>
<evidence type="ECO:0000259" key="12">
    <source>
        <dbReference type="PROSITE" id="PS52012"/>
    </source>
</evidence>
<keyword evidence="5" id="KW-0325">Glycoprotein</keyword>
<dbReference type="GeneID" id="19108294"/>
<sequence length="219" mass="20409">MRSFLLLSALASVAFSASIPGLPACAGSCVGTSFGSCSTLDVKCICSDSSLLSGLACCVSTSCNAADQNGTRSTTTPLPPQPSHPIPTNAPSAATINFANSLCQGYGVTNLPQSATCASTSSGAAASSTTAAAVAAASGSSSANSTISIPASLSSAFVSASAAASHASSSAVAAASSASRAASSTAASAASQTSSGAVATNVAGGMGAGLVLAGLIAAL</sequence>
<comment type="subcellular location">
    <subcellularLocation>
        <location evidence="1">Membrane</location>
        <topology evidence="1">Lipid-anchor</topology>
        <topology evidence="1">GPI-anchor</topology>
    </subcellularLocation>
    <subcellularLocation>
        <location evidence="2">Secreted</location>
    </subcellularLocation>
</comment>
<dbReference type="AlphaFoldDB" id="M2MYU5"/>
<protein>
    <recommendedName>
        <fullName evidence="12">CFEM domain-containing protein</fullName>
    </recommendedName>
</protein>
<evidence type="ECO:0000313" key="14">
    <source>
        <dbReference type="Proteomes" id="UP000011761"/>
    </source>
</evidence>
<dbReference type="GO" id="GO:0098552">
    <property type="term" value="C:side of membrane"/>
    <property type="evidence" value="ECO:0007669"/>
    <property type="project" value="UniProtKB-KW"/>
</dbReference>
<keyword evidence="5" id="KW-0336">GPI-anchor</keyword>
<keyword evidence="4" id="KW-0964">Secreted</keyword>
<evidence type="ECO:0000256" key="2">
    <source>
        <dbReference type="ARBA" id="ARBA00004613"/>
    </source>
</evidence>
<evidence type="ECO:0000256" key="5">
    <source>
        <dbReference type="ARBA" id="ARBA00022622"/>
    </source>
</evidence>
<dbReference type="PROSITE" id="PS52012">
    <property type="entry name" value="CFEM"/>
    <property type="match status" value="1"/>
</dbReference>
<keyword evidence="8" id="KW-0449">Lipoprotein</keyword>
<evidence type="ECO:0000256" key="8">
    <source>
        <dbReference type="ARBA" id="ARBA00023288"/>
    </source>
</evidence>
<keyword evidence="9" id="KW-0408">Iron</keyword>
<accession>M2MYU5</accession>
<proteinExistence type="inferred from homology"/>
<comment type="caution">
    <text evidence="9">Lacks conserved residue(s) required for the propagation of feature annotation.</text>
</comment>
<feature type="signal peptide" evidence="11">
    <location>
        <begin position="1"/>
        <end position="16"/>
    </location>
</feature>
<dbReference type="HOGENOM" id="CLU_063084_1_1_1"/>
<feature type="region of interest" description="Disordered" evidence="10">
    <location>
        <begin position="67"/>
        <end position="87"/>
    </location>
</feature>
<dbReference type="eggNOG" id="ENOG502SFDE">
    <property type="taxonomic scope" value="Eukaryota"/>
</dbReference>
<feature type="domain" description="CFEM" evidence="12">
    <location>
        <begin position="1"/>
        <end position="131"/>
    </location>
</feature>
<name>M2MYU5_BAUPA</name>
<evidence type="ECO:0000256" key="1">
    <source>
        <dbReference type="ARBA" id="ARBA00004589"/>
    </source>
</evidence>
<keyword evidence="9" id="KW-0479">Metal-binding</keyword>
<dbReference type="EMBL" id="KB445564">
    <property type="protein sequence ID" value="EMC91475.1"/>
    <property type="molecule type" value="Genomic_DNA"/>
</dbReference>
<organism evidence="13 14">
    <name type="scientific">Baudoinia panamericana (strain UAMH 10762)</name>
    <name type="common">Angels' share fungus</name>
    <name type="synonym">Baudoinia compniacensis (strain UAMH 10762)</name>
    <dbReference type="NCBI Taxonomy" id="717646"/>
    <lineage>
        <taxon>Eukaryota</taxon>
        <taxon>Fungi</taxon>
        <taxon>Dikarya</taxon>
        <taxon>Ascomycota</taxon>
        <taxon>Pezizomycotina</taxon>
        <taxon>Dothideomycetes</taxon>
        <taxon>Dothideomycetidae</taxon>
        <taxon>Mycosphaerellales</taxon>
        <taxon>Teratosphaeriaceae</taxon>
        <taxon>Baudoinia</taxon>
    </lineage>
</organism>
<dbReference type="GO" id="GO:0046872">
    <property type="term" value="F:metal ion binding"/>
    <property type="evidence" value="ECO:0007669"/>
    <property type="project" value="UniProtKB-UniRule"/>
</dbReference>
<dbReference type="STRING" id="717646.M2MYU5"/>
<dbReference type="Proteomes" id="UP000011761">
    <property type="component" value="Unassembled WGS sequence"/>
</dbReference>
<dbReference type="Pfam" id="PF05730">
    <property type="entry name" value="CFEM"/>
    <property type="match status" value="1"/>
</dbReference>
<keyword evidence="9" id="KW-0349">Heme</keyword>
<feature type="binding site" description="axial binding residue" evidence="9">
    <location>
        <position position="41"/>
    </location>
    <ligand>
        <name>heme</name>
        <dbReference type="ChEBI" id="CHEBI:30413"/>
    </ligand>
    <ligandPart>
        <name>Fe</name>
        <dbReference type="ChEBI" id="CHEBI:18248"/>
    </ligandPart>
</feature>
<keyword evidence="14" id="KW-1185">Reference proteome</keyword>
<gene>
    <name evidence="13" type="ORF">BAUCODRAFT_135071</name>
</gene>
<dbReference type="RefSeq" id="XP_007681777.1">
    <property type="nucleotide sequence ID" value="XM_007683587.1"/>
</dbReference>
<dbReference type="InterPro" id="IPR008427">
    <property type="entry name" value="Extracellular_membr_CFEM_dom"/>
</dbReference>
<keyword evidence="5" id="KW-0472">Membrane</keyword>
<feature type="chain" id="PRO_5004021816" description="CFEM domain-containing protein" evidence="11">
    <location>
        <begin position="17"/>
        <end position="219"/>
    </location>
</feature>
<evidence type="ECO:0000256" key="10">
    <source>
        <dbReference type="SAM" id="MobiDB-lite"/>
    </source>
</evidence>
<evidence type="ECO:0000256" key="9">
    <source>
        <dbReference type="PROSITE-ProRule" id="PRU01356"/>
    </source>
</evidence>
<reference evidence="13 14" key="1">
    <citation type="journal article" date="2012" name="PLoS Pathog.">
        <title>Diverse lifestyles and strategies of plant pathogenesis encoded in the genomes of eighteen Dothideomycetes fungi.</title>
        <authorList>
            <person name="Ohm R.A."/>
            <person name="Feau N."/>
            <person name="Henrissat B."/>
            <person name="Schoch C.L."/>
            <person name="Horwitz B.A."/>
            <person name="Barry K.W."/>
            <person name="Condon B.J."/>
            <person name="Copeland A.C."/>
            <person name="Dhillon B."/>
            <person name="Glaser F."/>
            <person name="Hesse C.N."/>
            <person name="Kosti I."/>
            <person name="LaButti K."/>
            <person name="Lindquist E.A."/>
            <person name="Lucas S."/>
            <person name="Salamov A.A."/>
            <person name="Bradshaw R.E."/>
            <person name="Ciuffetti L."/>
            <person name="Hamelin R.C."/>
            <person name="Kema G.H.J."/>
            <person name="Lawrence C."/>
            <person name="Scott J.A."/>
            <person name="Spatafora J.W."/>
            <person name="Turgeon B.G."/>
            <person name="de Wit P.J.G.M."/>
            <person name="Zhong S."/>
            <person name="Goodwin S.B."/>
            <person name="Grigoriev I.V."/>
        </authorList>
    </citation>
    <scope>NUCLEOTIDE SEQUENCE [LARGE SCALE GENOMIC DNA]</scope>
    <source>
        <strain evidence="13 14">UAMH 10762</strain>
    </source>
</reference>
<keyword evidence="6 11" id="KW-0732">Signal</keyword>
<evidence type="ECO:0000256" key="3">
    <source>
        <dbReference type="ARBA" id="ARBA00010031"/>
    </source>
</evidence>
<feature type="compositionally biased region" description="Polar residues" evidence="10">
    <location>
        <begin position="67"/>
        <end position="76"/>
    </location>
</feature>